<feature type="compositionally biased region" description="Basic residues" evidence="3">
    <location>
        <begin position="1495"/>
        <end position="1504"/>
    </location>
</feature>
<evidence type="ECO:0000259" key="4">
    <source>
        <dbReference type="PROSITE" id="PS50102"/>
    </source>
</evidence>
<dbReference type="EMBL" id="JH668301">
    <property type="protein sequence ID" value="KAG6443255.1"/>
    <property type="molecule type" value="Genomic_DNA"/>
</dbReference>
<feature type="compositionally biased region" description="Low complexity" evidence="3">
    <location>
        <begin position="95"/>
        <end position="128"/>
    </location>
</feature>
<feature type="region of interest" description="Disordered" evidence="3">
    <location>
        <begin position="553"/>
        <end position="663"/>
    </location>
</feature>
<dbReference type="PANTHER" id="PTHR23189">
    <property type="entry name" value="RNA RECOGNITION MOTIF-CONTAINING"/>
    <property type="match status" value="1"/>
</dbReference>
<feature type="region of interest" description="Disordered" evidence="3">
    <location>
        <begin position="1424"/>
        <end position="1688"/>
    </location>
</feature>
<evidence type="ECO:0000256" key="2">
    <source>
        <dbReference type="PROSITE-ProRule" id="PRU00176"/>
    </source>
</evidence>
<keyword evidence="1 2" id="KW-0694">RNA-binding</keyword>
<feature type="region of interest" description="Disordered" evidence="3">
    <location>
        <begin position="1902"/>
        <end position="2098"/>
    </location>
</feature>
<feature type="compositionally biased region" description="Basic and acidic residues" evidence="3">
    <location>
        <begin position="2074"/>
        <end position="2084"/>
    </location>
</feature>
<feature type="compositionally biased region" description="Basic and acidic residues" evidence="3">
    <location>
        <begin position="1709"/>
        <end position="1721"/>
    </location>
</feature>
<dbReference type="Pfam" id="PF00076">
    <property type="entry name" value="RRM_1"/>
    <property type="match status" value="3"/>
</dbReference>
<feature type="compositionally biased region" description="Low complexity" evidence="3">
    <location>
        <begin position="696"/>
        <end position="709"/>
    </location>
</feature>
<feature type="compositionally biased region" description="Basic and acidic residues" evidence="3">
    <location>
        <begin position="838"/>
        <end position="873"/>
    </location>
</feature>
<feature type="compositionally biased region" description="Basic and acidic residues" evidence="3">
    <location>
        <begin position="1732"/>
        <end position="1742"/>
    </location>
</feature>
<feature type="compositionally biased region" description="Basic and acidic residues" evidence="3">
    <location>
        <begin position="1468"/>
        <end position="1494"/>
    </location>
</feature>
<feature type="compositionally biased region" description="Low complexity" evidence="3">
    <location>
        <begin position="218"/>
        <end position="238"/>
    </location>
</feature>
<feature type="region of interest" description="Disordered" evidence="3">
    <location>
        <begin position="1225"/>
        <end position="1350"/>
    </location>
</feature>
<comment type="caution">
    <text evidence="5">The sequence shown here is derived from an EMBL/GenBank/DDBJ whole genome shotgun (WGS) entry which is preliminary data.</text>
</comment>
<feature type="compositionally biased region" description="Basic and acidic residues" evidence="3">
    <location>
        <begin position="1938"/>
        <end position="1965"/>
    </location>
</feature>
<feature type="domain" description="RRM" evidence="4">
    <location>
        <begin position="6"/>
        <end position="90"/>
    </location>
</feature>
<feature type="compositionally biased region" description="Basic and acidic residues" evidence="3">
    <location>
        <begin position="898"/>
        <end position="908"/>
    </location>
</feature>
<reference evidence="5" key="1">
    <citation type="journal article" date="2016" name="Insect Biochem. Mol. Biol.">
        <title>Multifaceted biological insights from a draft genome sequence of the tobacco hornworm moth, Manduca sexta.</title>
        <authorList>
            <person name="Kanost M.R."/>
            <person name="Arrese E.L."/>
            <person name="Cao X."/>
            <person name="Chen Y.R."/>
            <person name="Chellapilla S."/>
            <person name="Goldsmith M.R."/>
            <person name="Grosse-Wilde E."/>
            <person name="Heckel D.G."/>
            <person name="Herndon N."/>
            <person name="Jiang H."/>
            <person name="Papanicolaou A."/>
            <person name="Qu J."/>
            <person name="Soulages J.L."/>
            <person name="Vogel H."/>
            <person name="Walters J."/>
            <person name="Waterhouse R.M."/>
            <person name="Ahn S.J."/>
            <person name="Almeida F.C."/>
            <person name="An C."/>
            <person name="Aqrawi P."/>
            <person name="Bretschneider A."/>
            <person name="Bryant W.B."/>
            <person name="Bucks S."/>
            <person name="Chao H."/>
            <person name="Chevignon G."/>
            <person name="Christen J.M."/>
            <person name="Clarke D.F."/>
            <person name="Dittmer N.T."/>
            <person name="Ferguson L.C.F."/>
            <person name="Garavelou S."/>
            <person name="Gordon K.H.J."/>
            <person name="Gunaratna R.T."/>
            <person name="Han Y."/>
            <person name="Hauser F."/>
            <person name="He Y."/>
            <person name="Heidel-Fischer H."/>
            <person name="Hirsh A."/>
            <person name="Hu Y."/>
            <person name="Jiang H."/>
            <person name="Kalra D."/>
            <person name="Klinner C."/>
            <person name="Konig C."/>
            <person name="Kovar C."/>
            <person name="Kroll A.R."/>
            <person name="Kuwar S.S."/>
            <person name="Lee S.L."/>
            <person name="Lehman R."/>
            <person name="Li K."/>
            <person name="Li Z."/>
            <person name="Liang H."/>
            <person name="Lovelace S."/>
            <person name="Lu Z."/>
            <person name="Mansfield J.H."/>
            <person name="McCulloch K.J."/>
            <person name="Mathew T."/>
            <person name="Morton B."/>
            <person name="Muzny D.M."/>
            <person name="Neunemann D."/>
            <person name="Ongeri F."/>
            <person name="Pauchet Y."/>
            <person name="Pu L.L."/>
            <person name="Pyrousis I."/>
            <person name="Rao X.J."/>
            <person name="Redding A."/>
            <person name="Roesel C."/>
            <person name="Sanchez-Gracia A."/>
            <person name="Schaack S."/>
            <person name="Shukla A."/>
            <person name="Tetreau G."/>
            <person name="Wang Y."/>
            <person name="Xiong G.H."/>
            <person name="Traut W."/>
            <person name="Walsh T.K."/>
            <person name="Worley K.C."/>
            <person name="Wu D."/>
            <person name="Wu W."/>
            <person name="Wu Y.Q."/>
            <person name="Zhang X."/>
            <person name="Zou Z."/>
            <person name="Zucker H."/>
            <person name="Briscoe A.D."/>
            <person name="Burmester T."/>
            <person name="Clem R.J."/>
            <person name="Feyereisen R."/>
            <person name="Grimmelikhuijzen C.J.P."/>
            <person name="Hamodrakas S.J."/>
            <person name="Hansson B.S."/>
            <person name="Huguet E."/>
            <person name="Jermiin L.S."/>
            <person name="Lan Q."/>
            <person name="Lehman H.K."/>
            <person name="Lorenzen M."/>
            <person name="Merzendorfer H."/>
            <person name="Michalopoulos I."/>
            <person name="Morton D.B."/>
            <person name="Muthukrishnan S."/>
            <person name="Oakeshott J.G."/>
            <person name="Palmer W."/>
            <person name="Park Y."/>
            <person name="Passarelli A.L."/>
            <person name="Rozas J."/>
            <person name="Schwartz L.M."/>
            <person name="Smith W."/>
            <person name="Southgate A."/>
            <person name="Vilcinskas A."/>
            <person name="Vogt R."/>
            <person name="Wang P."/>
            <person name="Werren J."/>
            <person name="Yu X.Q."/>
            <person name="Zhou J.J."/>
            <person name="Brown S.J."/>
            <person name="Scherer S.E."/>
            <person name="Richards S."/>
            <person name="Blissard G.W."/>
        </authorList>
    </citation>
    <scope>NUCLEOTIDE SEQUENCE</scope>
</reference>
<feature type="compositionally biased region" description="Basic and acidic residues" evidence="3">
    <location>
        <begin position="638"/>
        <end position="657"/>
    </location>
</feature>
<dbReference type="GO" id="GO:0003723">
    <property type="term" value="F:RNA binding"/>
    <property type="evidence" value="ECO:0007669"/>
    <property type="project" value="UniProtKB-UniRule"/>
</dbReference>
<keyword evidence="6" id="KW-1185">Reference proteome</keyword>
<feature type="region of interest" description="Disordered" evidence="3">
    <location>
        <begin position="95"/>
        <end position="133"/>
    </location>
</feature>
<feature type="compositionally biased region" description="Basic residues" evidence="3">
    <location>
        <begin position="1925"/>
        <end position="1937"/>
    </location>
</feature>
<feature type="compositionally biased region" description="Basic and acidic residues" evidence="3">
    <location>
        <begin position="1506"/>
        <end position="1570"/>
    </location>
</feature>
<feature type="compositionally biased region" description="Basic and acidic residues" evidence="3">
    <location>
        <begin position="1290"/>
        <end position="1327"/>
    </location>
</feature>
<dbReference type="InterPro" id="IPR034173">
    <property type="entry name" value="SHARP_RRM2"/>
</dbReference>
<feature type="compositionally biased region" description="Low complexity" evidence="3">
    <location>
        <begin position="191"/>
        <end position="203"/>
    </location>
</feature>
<protein>
    <recommendedName>
        <fullName evidence="4">RRM domain-containing protein</fullName>
    </recommendedName>
</protein>
<feature type="domain" description="RRM" evidence="4">
    <location>
        <begin position="271"/>
        <end position="349"/>
    </location>
</feature>
<evidence type="ECO:0000256" key="3">
    <source>
        <dbReference type="SAM" id="MobiDB-lite"/>
    </source>
</evidence>
<feature type="compositionally biased region" description="Basic residues" evidence="3">
    <location>
        <begin position="2085"/>
        <end position="2094"/>
    </location>
</feature>
<evidence type="ECO:0000256" key="1">
    <source>
        <dbReference type="ARBA" id="ARBA00022884"/>
    </source>
</evidence>
<feature type="region of interest" description="Disordered" evidence="3">
    <location>
        <begin position="190"/>
        <end position="265"/>
    </location>
</feature>
<feature type="compositionally biased region" description="Basic and acidic residues" evidence="3">
    <location>
        <begin position="710"/>
        <end position="726"/>
    </location>
</feature>
<feature type="region of interest" description="Disordered" evidence="3">
    <location>
        <begin position="1706"/>
        <end position="1853"/>
    </location>
</feature>
<dbReference type="FunFam" id="3.30.70.330:FF:000088">
    <property type="entry name" value="msx2-interacting protein-like isoform X1"/>
    <property type="match status" value="1"/>
</dbReference>
<feature type="compositionally biased region" description="Basic and acidic residues" evidence="3">
    <location>
        <begin position="2038"/>
        <end position="2056"/>
    </location>
</feature>
<feature type="compositionally biased region" description="Basic and acidic residues" evidence="3">
    <location>
        <begin position="1622"/>
        <end position="1660"/>
    </location>
</feature>
<feature type="region of interest" description="Disordered" evidence="3">
    <location>
        <begin position="508"/>
        <end position="537"/>
    </location>
</feature>
<feature type="compositionally biased region" description="Basic and acidic residues" evidence="3">
    <location>
        <begin position="1334"/>
        <end position="1350"/>
    </location>
</feature>
<evidence type="ECO:0000313" key="5">
    <source>
        <dbReference type="EMBL" id="KAG6443255.1"/>
    </source>
</evidence>
<feature type="compositionally biased region" description="Basic and acidic residues" evidence="3">
    <location>
        <begin position="1578"/>
        <end position="1595"/>
    </location>
</feature>
<dbReference type="CDD" id="cd12349">
    <property type="entry name" value="RRM2_SHARP"/>
    <property type="match status" value="1"/>
</dbReference>
<dbReference type="PROSITE" id="PS50102">
    <property type="entry name" value="RRM"/>
    <property type="match status" value="3"/>
</dbReference>
<feature type="region of interest" description="Disordered" evidence="3">
    <location>
        <begin position="1160"/>
        <end position="1213"/>
    </location>
</feature>
<feature type="compositionally biased region" description="Basic residues" evidence="3">
    <location>
        <begin position="618"/>
        <end position="627"/>
    </location>
</feature>
<feature type="compositionally biased region" description="Basic residues" evidence="3">
    <location>
        <begin position="1966"/>
        <end position="1976"/>
    </location>
</feature>
<feature type="compositionally biased region" description="Low complexity" evidence="3">
    <location>
        <begin position="786"/>
        <end position="797"/>
    </location>
</feature>
<feature type="region of interest" description="Disordered" evidence="3">
    <location>
        <begin position="770"/>
        <end position="797"/>
    </location>
</feature>
<feature type="compositionally biased region" description="Basic and acidic residues" evidence="3">
    <location>
        <begin position="1263"/>
        <end position="1282"/>
    </location>
</feature>
<feature type="compositionally biased region" description="Polar residues" evidence="3">
    <location>
        <begin position="2003"/>
        <end position="2018"/>
    </location>
</feature>
<feature type="compositionally biased region" description="Basic and acidic residues" evidence="3">
    <location>
        <begin position="1225"/>
        <end position="1257"/>
    </location>
</feature>
<reference evidence="5" key="2">
    <citation type="submission" date="2020-12" db="EMBL/GenBank/DDBJ databases">
        <authorList>
            <person name="Kanost M."/>
        </authorList>
    </citation>
    <scope>NUCLEOTIDE SEQUENCE</scope>
</reference>
<dbReference type="Proteomes" id="UP000791440">
    <property type="component" value="Unassembled WGS sequence"/>
</dbReference>
<feature type="domain" description="RRM" evidence="4">
    <location>
        <begin position="373"/>
        <end position="449"/>
    </location>
</feature>
<name>A0A922CDU9_MANSE</name>
<feature type="region of interest" description="Disordered" evidence="3">
    <location>
        <begin position="676"/>
        <end position="735"/>
    </location>
</feature>
<organism evidence="5 6">
    <name type="scientific">Manduca sexta</name>
    <name type="common">Tobacco hawkmoth</name>
    <name type="synonym">Tobacco hornworm</name>
    <dbReference type="NCBI Taxonomy" id="7130"/>
    <lineage>
        <taxon>Eukaryota</taxon>
        <taxon>Metazoa</taxon>
        <taxon>Ecdysozoa</taxon>
        <taxon>Arthropoda</taxon>
        <taxon>Hexapoda</taxon>
        <taxon>Insecta</taxon>
        <taxon>Pterygota</taxon>
        <taxon>Neoptera</taxon>
        <taxon>Endopterygota</taxon>
        <taxon>Lepidoptera</taxon>
        <taxon>Glossata</taxon>
        <taxon>Ditrysia</taxon>
        <taxon>Bombycoidea</taxon>
        <taxon>Sphingidae</taxon>
        <taxon>Sphinginae</taxon>
        <taxon>Sphingini</taxon>
        <taxon>Manduca</taxon>
    </lineage>
</organism>
<feature type="compositionally biased region" description="Pro residues" evidence="3">
    <location>
        <begin position="677"/>
        <end position="695"/>
    </location>
</feature>
<accession>A0A922CDU9</accession>
<feature type="region of interest" description="Disordered" evidence="3">
    <location>
        <begin position="824"/>
        <end position="924"/>
    </location>
</feature>
<feature type="compositionally biased region" description="Low complexity" evidence="3">
    <location>
        <begin position="1903"/>
        <end position="1920"/>
    </location>
</feature>
<gene>
    <name evidence="5" type="ORF">O3G_MSEX002822</name>
</gene>
<feature type="compositionally biased region" description="Basic residues" evidence="3">
    <location>
        <begin position="593"/>
        <end position="607"/>
    </location>
</feature>
<dbReference type="SMART" id="SM00360">
    <property type="entry name" value="RRM"/>
    <property type="match status" value="3"/>
</dbReference>
<feature type="compositionally biased region" description="Basic and acidic residues" evidence="3">
    <location>
        <begin position="1839"/>
        <end position="1853"/>
    </location>
</feature>
<evidence type="ECO:0000313" key="6">
    <source>
        <dbReference type="Proteomes" id="UP000791440"/>
    </source>
</evidence>
<proteinExistence type="predicted"/>
<feature type="compositionally biased region" description="Low complexity" evidence="3">
    <location>
        <begin position="1600"/>
        <end position="1619"/>
    </location>
</feature>
<sequence length="2174" mass="248473">MVRETRHLWVGNLPDNIREDRIREHFKRYGRVQNVKLLGRTENATIGVGSSGNSGICATVAFMDIKSASKAHNAEHVLDERTLTTEYYEPAAIPSAAGAPSAGSSPAGSGYSGSSSSVNSTPAPASVSRYHMTGGEDGTGNTCPLAASAAAPATWRGTNDSATEYCRRGNTPAAYGRTTPHHRWYASGERAAGATGGESTPSTPGGGTESGRRRRHSGSGSSRSESSSPEPSDTSRASTPAAQPPLPHHANHRAPHPNQHQWAAASSGRTLAICVRNLPTRSTDSSLKDGLYHEYKKHGKVMWVKVVGQNADRYAVVRFKKPSDVEKALEVSQDKLFFGCKISVAPHQSCDEDADSAKPYETDIDEYHPKATRTLFIGNLEKDVTQQQLRDKFKHFGRIIEIDIKKGSGGGAGYAFCQYASISSVVEAIRAMDGEYVGGSRVKLGFGKPVATTCVWVDGLTEHTEKQEAFYEQLEKHGGSAALAGSERLVGDVSTRYLPSTRHESLRYENCGSRSRASSYGRGSSRTPRYTAVEHYDPTDYAADRRYRVYDEVGSSPQTEEAPYEDRLQSVVVSPHRARRHRRDSSPEDRKHSKDRHPRVGGRRSRSGSRGVVGERHASRRRHRRRRDGSGSRAGTPLRDEPDAPPVEPRRPPRERPPLPMSLPLPKFAVQLLRTVPPTPRPQPAPAPDSPPRPPSASSSSTGSAPHSPSLEERIRSLDEKYEKWSGSRVSADAPDRTRLRHRLLDVDINEVKPSEVVRSLLAKRSVFDEDSERLEGAVRPPSPNGSPRSRSSCSARSLRLPYSMHSAHSPHLSLSHLGLASHSPHLTLNSTEPEGDASDRPADPRLNRPERPIKFEKLGKFNESDYRLESRIRPRTPSTDRSQLDSSDRLSPGTIRDQLDETKEEGTRKHRDSTGNCETERKNSLDYNTKECQESIESVDFDLKNKMCSDFDTSHSTKTKIYEKIVSSSLTVKIEGSQEDKQSEEPLILQSEEKSARDVMDMLIKSVEQRHDSLKLESTEKPNFLVGDKTTLLPGYHEKLENKVTVDIEREQKIICQAIDNSDKNKETLITNHVSKDINDTDLHQKHLNSMNTVKVSKESYEFTPDLVKSCDKNGKERYNHNILDVLHNTKLEKENIHFDKTFEKEKYVNNIKQHISVDKKGDNEKHDERLKNEREKLRKERCEKDRHENEKSKGRTDKVSDKMEKKSKEELFLDRYTDKEEKIKCEKDDKPQKEKKDSRDIEKSSKHFDEKLSRYDHHRKEKNDKDKRKESVDETKLKKEDKHRHERCKKDSEVKKENKKDSECIKIRKSSRDETPREIARKDSTDSSTSRASHESTRLKELENSDIKEDSKYKLKQTDLFGKLDNDKDFLSKCVDIKSENAIKIKTETREDKDMLEFQPKIKSENVDANFKIKTDFTEKQRHYSLDSPNVDSKRKERLNSCSSLPSNIGHKRRISSQDSLDSITDDNKKSRNDNKVFERRDSKDSKSNDRHKTTKFNKGHFAKLIESKTKDDKKNQVKPPDEAFVDYKDSDAKEKPTDRNKPVKINSKEEGEKSNDIQQEGLHKDLDFLATLELRSSEEDERQKALRKEMKEKKRIQQLQQIQELQMQQDAMQQAELMIKNKDDKKQKCDEKKKEAAREKRMSTDRKSREEKCESSKRKNRKHVQTSDSSDSDEPKKHSIFDIIDDGPTYISMYDKVKARSCKNMQKQEEEKRQEKIKAKFSQFKQCRAKKEEKKRSSWDEDSDSDQDKKKAPKSSMLNSSDEESILMSKRHDKSHLTNSDCDTKKSDEYFDVTSNEENLPNKLSRKNSRTRIMSDTSDDDTPKRSVSKSPIFLNEIKKEPLSDSDSMHMLKSDEIKEGSERKMKKNTLLNLFGKSDGDESKTNCSTDMDREYKAAFTKSLSNEFSSENESITSSRNITENRKKHKKKQKRHKFLYSDDESKGENRDLILQDGDNKHKTIDKQRRHSNKKEKRKDRTRESIDTDDARDEKVKFRKDKKSPNNNCFDFVSETSSSNIKKDGKMEDIFGPLSDESDKDTRVHSKHKSDFPSREYDSNYGKNDIIESKLNNGEGKLKEKDENRRRKERKRKERRLFKEDDNSLDVDAVSKAIEARLFAESITDEENRLRIELPDGSDKSDQRETSFIDSNLISEFVKQEKMKKECKEKKKRKKK</sequence>
<feature type="compositionally biased region" description="Low complexity" evidence="3">
    <location>
        <begin position="512"/>
        <end position="526"/>
    </location>
</feature>
<dbReference type="InterPro" id="IPR000504">
    <property type="entry name" value="RRM_dom"/>
</dbReference>